<feature type="transmembrane region" description="Helical" evidence="5">
    <location>
        <begin position="83"/>
        <end position="106"/>
    </location>
</feature>
<feature type="transmembrane region" description="Helical" evidence="5">
    <location>
        <begin position="118"/>
        <end position="142"/>
    </location>
</feature>
<evidence type="ECO:0008006" key="7">
    <source>
        <dbReference type="Google" id="ProtNLM"/>
    </source>
</evidence>
<gene>
    <name evidence="6" type="ORF">METZ01_LOCUS253595</name>
</gene>
<evidence type="ECO:0000256" key="4">
    <source>
        <dbReference type="ARBA" id="ARBA00023136"/>
    </source>
</evidence>
<dbReference type="GO" id="GO:0003954">
    <property type="term" value="F:NADH dehydrogenase activity"/>
    <property type="evidence" value="ECO:0007669"/>
    <property type="project" value="TreeGrafter"/>
</dbReference>
<proteinExistence type="predicted"/>
<protein>
    <recommendedName>
        <fullName evidence="7">NADH-quinone oxidoreductase subunit H</fullName>
    </recommendedName>
</protein>
<keyword evidence="3 5" id="KW-1133">Transmembrane helix</keyword>
<evidence type="ECO:0000313" key="6">
    <source>
        <dbReference type="EMBL" id="SVC00741.1"/>
    </source>
</evidence>
<comment type="subcellular location">
    <subcellularLocation>
        <location evidence="1">Membrane</location>
        <topology evidence="1">Multi-pass membrane protein</topology>
    </subcellularLocation>
</comment>
<accession>A0A382IPY8</accession>
<evidence type="ECO:0000256" key="3">
    <source>
        <dbReference type="ARBA" id="ARBA00022989"/>
    </source>
</evidence>
<keyword evidence="4 5" id="KW-0472">Membrane</keyword>
<dbReference type="InterPro" id="IPR001694">
    <property type="entry name" value="NADH_UbQ_OxRdtase_su1/FPO"/>
</dbReference>
<dbReference type="EMBL" id="UINC01068254">
    <property type="protein sequence ID" value="SVC00741.1"/>
    <property type="molecule type" value="Genomic_DNA"/>
</dbReference>
<evidence type="ECO:0000256" key="1">
    <source>
        <dbReference type="ARBA" id="ARBA00004141"/>
    </source>
</evidence>
<dbReference type="Pfam" id="PF00146">
    <property type="entry name" value="NADHdh"/>
    <property type="match status" value="1"/>
</dbReference>
<dbReference type="AlphaFoldDB" id="A0A382IPY8"/>
<dbReference type="PANTHER" id="PTHR11432">
    <property type="entry name" value="NADH DEHYDROGENASE SUBUNIT 1"/>
    <property type="match status" value="1"/>
</dbReference>
<sequence length="186" mass="20343">VIFFIAALAETNRSPFDLPEAESEIIAGYFTEYSGFKFALFFLGEYIAMFAISGLAAVLFLGGSLGPGVTVELVDGAKELESAFAGLPIIWLLAKIFALIAVMIWLRGTLPRLRVDQLMAFAWKFLLPLSILNILVAGFAYFIPQENIGPKVAVWVVSLGILYAAAKGLNGLNRADVKPREYKYAE</sequence>
<dbReference type="GO" id="GO:0016020">
    <property type="term" value="C:membrane"/>
    <property type="evidence" value="ECO:0007669"/>
    <property type="project" value="UniProtKB-SubCell"/>
</dbReference>
<dbReference type="GO" id="GO:0009060">
    <property type="term" value="P:aerobic respiration"/>
    <property type="evidence" value="ECO:0007669"/>
    <property type="project" value="TreeGrafter"/>
</dbReference>
<feature type="transmembrane region" description="Helical" evidence="5">
    <location>
        <begin position="38"/>
        <end position="63"/>
    </location>
</feature>
<dbReference type="PANTHER" id="PTHR11432:SF3">
    <property type="entry name" value="NADH-UBIQUINONE OXIDOREDUCTASE CHAIN 1"/>
    <property type="match status" value="1"/>
</dbReference>
<dbReference type="PROSITE" id="PS00668">
    <property type="entry name" value="COMPLEX1_ND1_2"/>
    <property type="match status" value="1"/>
</dbReference>
<keyword evidence="2 5" id="KW-0812">Transmembrane</keyword>
<dbReference type="InterPro" id="IPR018086">
    <property type="entry name" value="NADH_UbQ_OxRdtase_su1_CS"/>
</dbReference>
<name>A0A382IPY8_9ZZZZ</name>
<evidence type="ECO:0000256" key="2">
    <source>
        <dbReference type="ARBA" id="ARBA00022692"/>
    </source>
</evidence>
<reference evidence="6" key="1">
    <citation type="submission" date="2018-05" db="EMBL/GenBank/DDBJ databases">
        <authorList>
            <person name="Lanie J.A."/>
            <person name="Ng W.-L."/>
            <person name="Kazmierczak K.M."/>
            <person name="Andrzejewski T.M."/>
            <person name="Davidsen T.M."/>
            <person name="Wayne K.J."/>
            <person name="Tettelin H."/>
            <person name="Glass J.I."/>
            <person name="Rusch D."/>
            <person name="Podicherti R."/>
            <person name="Tsui H.-C.T."/>
            <person name="Winkler M.E."/>
        </authorList>
    </citation>
    <scope>NUCLEOTIDE SEQUENCE</scope>
</reference>
<organism evidence="6">
    <name type="scientific">marine metagenome</name>
    <dbReference type="NCBI Taxonomy" id="408172"/>
    <lineage>
        <taxon>unclassified sequences</taxon>
        <taxon>metagenomes</taxon>
        <taxon>ecological metagenomes</taxon>
    </lineage>
</organism>
<feature type="transmembrane region" description="Helical" evidence="5">
    <location>
        <begin position="148"/>
        <end position="166"/>
    </location>
</feature>
<feature type="non-terminal residue" evidence="6">
    <location>
        <position position="1"/>
    </location>
</feature>
<evidence type="ECO:0000256" key="5">
    <source>
        <dbReference type="SAM" id="Phobius"/>
    </source>
</evidence>